<gene>
    <name evidence="2" type="ORF">BG011_005410</name>
</gene>
<dbReference type="AlphaFoldDB" id="A0A9P6PYR6"/>
<dbReference type="EMBL" id="JAAAJA010000374">
    <property type="protein sequence ID" value="KAG0254968.1"/>
    <property type="molecule type" value="Genomic_DNA"/>
</dbReference>
<evidence type="ECO:0000313" key="2">
    <source>
        <dbReference type="EMBL" id="KAG0254968.1"/>
    </source>
</evidence>
<feature type="compositionally biased region" description="Polar residues" evidence="1">
    <location>
        <begin position="890"/>
        <end position="907"/>
    </location>
</feature>
<feature type="compositionally biased region" description="Polar residues" evidence="1">
    <location>
        <begin position="266"/>
        <end position="277"/>
    </location>
</feature>
<feature type="region of interest" description="Disordered" evidence="1">
    <location>
        <begin position="200"/>
        <end position="249"/>
    </location>
</feature>
<feature type="compositionally biased region" description="Low complexity" evidence="1">
    <location>
        <begin position="113"/>
        <end position="125"/>
    </location>
</feature>
<accession>A0A9P6PYR6</accession>
<reference evidence="2" key="1">
    <citation type="journal article" date="2020" name="Fungal Divers.">
        <title>Resolving the Mortierellaceae phylogeny through synthesis of multi-gene phylogenetics and phylogenomics.</title>
        <authorList>
            <person name="Vandepol N."/>
            <person name="Liber J."/>
            <person name="Desiro A."/>
            <person name="Na H."/>
            <person name="Kennedy M."/>
            <person name="Barry K."/>
            <person name="Grigoriev I.V."/>
            <person name="Miller A.N."/>
            <person name="O'Donnell K."/>
            <person name="Stajich J.E."/>
            <person name="Bonito G."/>
        </authorList>
    </citation>
    <scope>NUCLEOTIDE SEQUENCE</scope>
    <source>
        <strain evidence="2">KOD948</strain>
    </source>
</reference>
<comment type="caution">
    <text evidence="2">The sequence shown here is derived from an EMBL/GenBank/DDBJ whole genome shotgun (WGS) entry which is preliminary data.</text>
</comment>
<dbReference type="OrthoDB" id="2137681at2759"/>
<proteinExistence type="predicted"/>
<feature type="compositionally biased region" description="Low complexity" evidence="1">
    <location>
        <begin position="77"/>
        <end position="99"/>
    </location>
</feature>
<feature type="compositionally biased region" description="Low complexity" evidence="1">
    <location>
        <begin position="1"/>
        <end position="26"/>
    </location>
</feature>
<feature type="region of interest" description="Disordered" evidence="1">
    <location>
        <begin position="266"/>
        <end position="290"/>
    </location>
</feature>
<feature type="compositionally biased region" description="Low complexity" evidence="1">
    <location>
        <begin position="603"/>
        <end position="615"/>
    </location>
</feature>
<evidence type="ECO:0000256" key="1">
    <source>
        <dbReference type="SAM" id="MobiDB-lite"/>
    </source>
</evidence>
<feature type="compositionally biased region" description="Low complexity" evidence="1">
    <location>
        <begin position="559"/>
        <end position="575"/>
    </location>
</feature>
<dbReference type="Proteomes" id="UP000726737">
    <property type="component" value="Unassembled WGS sequence"/>
</dbReference>
<sequence length="1196" mass="131483">MSDVSRSSSEASSPRSLTSSASTDSLNQVMDRLWSASATPCPSSSNRRSEESRQRASRKKNQRRREVAKKNKALLNATTNTTIATTSSSAASTATEGTTHIMSTSDSSDHEPASSATSSPSSKTTIRLEPHLGPMAAVDNALENALTNHQGPEEKDKLETAPIEITLSEAVQSHSTLNVINLDIELPSLTDTLLSPVSSLPISSKEKSHGDHYDEETSSDVTWSMNTQTSNPSEQNSTTDCEETSGMVEHEPTEPRVIASTNINQDQSSVADQPSAETSHEGPSNDPDLFSWDLASETVATVALKCLTKDKDMELSYVAILSAMTVLQSKQDLDPMDDSNKQEHSVIRDLRKRVAGSYSQILQIMCRSSVERGLDKEILQQGIMAPEALYSQFYGSVQQAGYELEDGAHLAMAQYWIDHKKMEEALDCISRIDNAGWTGPTYRAAITCHLFSKPRQVHEAEALLQTYIERTATSQDQSKDSDAKARAWYKLQLDASKWEDIKLQYERRRIRLVDGPVNVDHIASTGDGETKLTHQALLQHQPLEQQGLTPRQFKHERSVSLASSTTSSSLRRSPSNHFVPGHQRSHSGQQRVPSVAPSWPSGASATLNTNAPAATTGPSKGAFSFLSSLKFTSKSHEADHALAALASLPSRSHVNHHLTVLDNSMLEECIHYKEFEYGWRNVYERMGPTLEDGNTAKTAMRLCRRAFLGHDGLAPNEPGSPNLAARDIYKEEGQDEAFTKAEHLTWNPELWEARAWVVYNKAMMNPHALLSSSSGSSTHMHASVVPIANGGNDTATATATSNSSHHSVAINSDANPLSMFQHDILTIAIHSPEISSRYLKAFKVYSAMRSDPHNHHQLRDPFVMACMIKAIYDAALSVVHNPEQQLLGASDQQVQSTKHQRRTSSISLNRSQPLTLGPLMDLAFEIYADMRNVGPIRHLPSLVNLTPTSPVGKTSRVPGTLAQLSAANSTASSSMVELSEIGTTSTVSTSPRSSFSVLSMPVFQELNPTLKPNPHARQLTSGLYLALLHLCIHVPMFKISSQVVKTIMDDMTAGLGRQLCPLDRHLAAALQCYHDTWMCSRETLASEYDSASGLEQHTSKCMFHEWMYKSDEDVKKHSAELWADVDAGASDTDSSLTELEKGVEEAQRSFGSAKQESCNDQLYWDLWSDEDPALQGVQFSREKGNMLWRHVAEVLL</sequence>
<feature type="region of interest" description="Disordered" evidence="1">
    <location>
        <begin position="543"/>
        <end position="615"/>
    </location>
</feature>
<feature type="compositionally biased region" description="Polar residues" evidence="1">
    <location>
        <begin position="219"/>
        <end position="239"/>
    </location>
</feature>
<feature type="region of interest" description="Disordered" evidence="1">
    <location>
        <begin position="1"/>
        <end position="126"/>
    </location>
</feature>
<keyword evidence="3" id="KW-1185">Reference proteome</keyword>
<evidence type="ECO:0000313" key="3">
    <source>
        <dbReference type="Proteomes" id="UP000726737"/>
    </source>
</evidence>
<feature type="region of interest" description="Disordered" evidence="1">
    <location>
        <begin position="888"/>
        <end position="907"/>
    </location>
</feature>
<organism evidence="2 3">
    <name type="scientific">Mortierella polycephala</name>
    <dbReference type="NCBI Taxonomy" id="41804"/>
    <lineage>
        <taxon>Eukaryota</taxon>
        <taxon>Fungi</taxon>
        <taxon>Fungi incertae sedis</taxon>
        <taxon>Mucoromycota</taxon>
        <taxon>Mortierellomycotina</taxon>
        <taxon>Mortierellomycetes</taxon>
        <taxon>Mortierellales</taxon>
        <taxon>Mortierellaceae</taxon>
        <taxon>Mortierella</taxon>
    </lineage>
</organism>
<name>A0A9P6PYR6_9FUNG</name>
<protein>
    <submittedName>
        <fullName evidence="2">Uncharacterized protein</fullName>
    </submittedName>
</protein>